<protein>
    <submittedName>
        <fullName evidence="2">Uncharacterized protein</fullName>
    </submittedName>
</protein>
<keyword evidence="3" id="KW-1185">Reference proteome</keyword>
<gene>
    <name evidence="2" type="primary">59</name>
    <name evidence="2" type="ORF">PBI_SPARKY_59</name>
</gene>
<sequence>MDLDEDLWWLVNETAEPEPELTEKQKAWQLEKARNRAARHKPIPLSDEDVKAEQVQLTGRAARRARERGAKTEKHNRSRIQRRAPRRGVRRSY</sequence>
<name>A0A076G9A1_9CAUD</name>
<feature type="region of interest" description="Disordered" evidence="1">
    <location>
        <begin position="33"/>
        <end position="93"/>
    </location>
</feature>
<dbReference type="KEGG" id="vg:23680226"/>
<organism evidence="2 3">
    <name type="scientific">Mycobacterium phage Sparky</name>
    <dbReference type="NCBI Taxonomy" id="1527493"/>
    <lineage>
        <taxon>Viruses</taxon>
        <taxon>Duplodnaviria</taxon>
        <taxon>Heunggongvirae</taxon>
        <taxon>Uroviricota</taxon>
        <taxon>Caudoviricetes</taxon>
        <taxon>Sparkyvirus</taxon>
        <taxon>Sparkyvirus sparky</taxon>
    </lineage>
</organism>
<evidence type="ECO:0000256" key="1">
    <source>
        <dbReference type="SAM" id="MobiDB-lite"/>
    </source>
</evidence>
<proteinExistence type="predicted"/>
<dbReference type="EMBL" id="KM083128">
    <property type="protein sequence ID" value="AII28203.1"/>
    <property type="molecule type" value="Genomic_DNA"/>
</dbReference>
<dbReference type="Proteomes" id="UP000028659">
    <property type="component" value="Genome"/>
</dbReference>
<dbReference type="RefSeq" id="YP_009125438.1">
    <property type="nucleotide sequence ID" value="NC_026597.1"/>
</dbReference>
<accession>A0A076G9A1</accession>
<feature type="compositionally biased region" description="Basic residues" evidence="1">
    <location>
        <begin position="76"/>
        <end position="93"/>
    </location>
</feature>
<dbReference type="GeneID" id="23680226"/>
<evidence type="ECO:0000313" key="3">
    <source>
        <dbReference type="Proteomes" id="UP000028659"/>
    </source>
</evidence>
<reference evidence="2 3" key="1">
    <citation type="submission" date="2014-07" db="EMBL/GenBank/DDBJ databases">
        <authorList>
            <person name="Simmons-Yager K."/>
            <person name="Taylor B.J."/>
            <person name="Thorniley A.J."/>
            <person name="Dasenko M.A."/>
            <person name="Denver D.R."/>
            <person name="Garcia-Ruiz H."/>
            <person name="Hoyer J.S."/>
            <person name="Jogdeo S."/>
            <person name="Sullivan C.M."/>
            <person name="Peterson M.R."/>
            <person name="Rowley E.R."/>
            <person name="Schnitzler C.E."/>
            <person name="Vining K.J."/>
            <person name="Almabruk K.H."/>
            <person name="Banawas S."/>
            <person name="Beatty C."/>
            <person name="Bullock C.J."/>
            <person name="Cappellazzi J.E."/>
            <person name="Chagani S.E."/>
            <person name="Chatterjee P."/>
            <person name="Cram E.D."/>
            <person name="Elorriaga M.E.S.T.E.F.A."/>
            <person name="Esser M."/>
            <person name="Fellows E.J."/>
            <person name="Garcia G.R."/>
            <person name="Gullaba J.M."/>
            <person name="Kinsley M.A."/>
            <person name="Luo F."/>
            <person name="Mcginnis M."/>
            <person name="Paquette C.E."/>
            <person name="Reddekopp R.L."/>
            <person name="Rosen K.L."/>
            <person name="Sahlfeld L.M."/>
            <person name="Vondras A.M."/>
            <person name="Wang J.X."/>
            <person name="Weiss E.S."/>
            <person name="Wernick R."/>
            <person name="Abuelizz H.A."/>
            <person name="Amaro Y."/>
            <person name="Archer C.L."/>
            <person name="Basu A."/>
            <person name="Bellinger M.R."/>
            <person name="Johnson S.F."/>
            <person name="Kitchen S.A."/>
            <person name="Li M."/>
            <person name="Morey-Castro K.E."/>
            <person name="Lavalleur H.J."/>
            <person name="Rangel L.J."/>
            <person name="Ree J.F."/>
            <person name="Shay S.D."/>
            <person name="Sheng Y."/>
            <person name="Smyth J.C."/>
            <person name="Stamm E.A."/>
            <person name="Taylor C.R."/>
            <person name="Vining O.B."/>
            <person name="Wanzeck K.M."/>
            <person name="Watson G."/>
            <person name="Bruck A.J."/>
            <person name="Anders K.R."/>
            <person name="Braun M.A."/>
            <person name="Delesalle V.A."/>
            <person name="Hughes L.E."/>
            <person name="Ware V.C."/>
            <person name="Bradley K.W."/>
            <person name="Barker L.P."/>
            <person name="Asai D.J."/>
            <person name="Bowman C.A."/>
            <person name="Russell D.A."/>
            <person name="Pope W.H."/>
            <person name="Jacobs-Sera D."/>
            <person name="Hendrix R.W."/>
            <person name="Hatfull G.F."/>
        </authorList>
    </citation>
    <scope>NUCLEOTIDE SEQUENCE [LARGE SCALE GENOMIC DNA]</scope>
</reference>
<evidence type="ECO:0000313" key="2">
    <source>
        <dbReference type="EMBL" id="AII28203.1"/>
    </source>
</evidence>